<dbReference type="InterPro" id="IPR033425">
    <property type="entry name" value="MASE3"/>
</dbReference>
<feature type="domain" description="EAL" evidence="2">
    <location>
        <begin position="446"/>
        <end position="698"/>
    </location>
</feature>
<name>A0A1X7GUV8_9BACL</name>
<dbReference type="Gene3D" id="3.30.70.270">
    <property type="match status" value="1"/>
</dbReference>
<dbReference type="GO" id="GO:0071111">
    <property type="term" value="F:cyclic-guanylate-specific phosphodiesterase activity"/>
    <property type="evidence" value="ECO:0007669"/>
    <property type="project" value="InterPro"/>
</dbReference>
<keyword evidence="1" id="KW-1133">Transmembrane helix</keyword>
<dbReference type="PANTHER" id="PTHR33121:SF70">
    <property type="entry name" value="SIGNALING PROTEIN YKOW"/>
    <property type="match status" value="1"/>
</dbReference>
<gene>
    <name evidence="4" type="ORF">SAMN05661091_1124</name>
</gene>
<dbReference type="InterPro" id="IPR001633">
    <property type="entry name" value="EAL_dom"/>
</dbReference>
<feature type="transmembrane region" description="Helical" evidence="1">
    <location>
        <begin position="111"/>
        <end position="131"/>
    </location>
</feature>
<dbReference type="InterPro" id="IPR043128">
    <property type="entry name" value="Rev_trsase/Diguanyl_cyclase"/>
</dbReference>
<keyword evidence="1" id="KW-0472">Membrane</keyword>
<dbReference type="InterPro" id="IPR050706">
    <property type="entry name" value="Cyclic-di-GMP_PDE-like"/>
</dbReference>
<dbReference type="NCBIfam" id="TIGR00254">
    <property type="entry name" value="GGDEF"/>
    <property type="match status" value="1"/>
</dbReference>
<feature type="transmembrane region" description="Helical" evidence="1">
    <location>
        <begin position="207"/>
        <end position="225"/>
    </location>
</feature>
<reference evidence="4 5" key="1">
    <citation type="submission" date="2017-04" db="EMBL/GenBank/DDBJ databases">
        <authorList>
            <person name="Afonso C.L."/>
            <person name="Miller P.J."/>
            <person name="Scott M.A."/>
            <person name="Spackman E."/>
            <person name="Goraichik I."/>
            <person name="Dimitrov K.M."/>
            <person name="Suarez D.L."/>
            <person name="Swayne D.E."/>
        </authorList>
    </citation>
    <scope>NUCLEOTIDE SEQUENCE [LARGE SCALE GENOMIC DNA]</scope>
    <source>
        <strain evidence="4 5">N3/975</strain>
    </source>
</reference>
<dbReference type="CDD" id="cd01949">
    <property type="entry name" value="GGDEF"/>
    <property type="match status" value="1"/>
</dbReference>
<sequence length="698" mass="79088">MLNNVEERKTVGTGIAVVVAVLLLLFFQNPVYRFQDWSEYAPLYLAAGVANVAICFSIFTQGWIYFSNQLSRQRLYTGMLFLFVLIFDLIHTLGAIGFPLFHWTLSMNESLWLLLLSKYAVALGILFTFSFRDRAVGTLYKRIILMISILGSCAAVTLFFMWQSRPVLINEQGMTMVKKAADTGILALLLLAVGMIIYKGHAEKPPSLLIIIRGLIFFILGQILFMKSSYITDVDHLLGLACGCIGSFLILRGGYRLSIQDPLDEQRKAEAQISYLAYHDDLTGLPNLRKLLLRLETFIEKGHGIEGLTVAVLNINRFKTINDSLGRDAGDCILQMASKRIVHEAKIWEEVYSMGGDEFAIILTDGGTSEQMVDRIESFLNLFNEPLQYELGDYHLSLSAGFAIYPEDGTAADQLVQNADTAVHDTKGEHRIRRYAPFMQLKAQERLIMETELRRGLERGEFFLEYQPLVWLQTSQVVGMEALVRWNHPVRGIVYPGEFITIAEDSGLIVPLGEWVLRQACQQNKQWQMAGYRPLCVSINLSLGQFIQPNLPERIAAILKEIQLEPQYVDLEITESMTLDKEAALDQLHRLKKLGIKISIDDFGTGYSSLHYLKNLPIDRLKIDRSFVNEILRDNKNAAIVSTIATMAHHLKLKVTAEGVETEDQLSFLRNQQCHEGQGYYFSRPIGARDFERSFLIQ</sequence>
<dbReference type="PROSITE" id="PS50883">
    <property type="entry name" value="EAL"/>
    <property type="match status" value="1"/>
</dbReference>
<feature type="transmembrane region" description="Helical" evidence="1">
    <location>
        <begin position="43"/>
        <end position="66"/>
    </location>
</feature>
<dbReference type="AlphaFoldDB" id="A0A1X7GUV8"/>
<dbReference type="InterPro" id="IPR000160">
    <property type="entry name" value="GGDEF_dom"/>
</dbReference>
<evidence type="ECO:0000313" key="4">
    <source>
        <dbReference type="EMBL" id="SMF74911.1"/>
    </source>
</evidence>
<feature type="transmembrane region" description="Helical" evidence="1">
    <location>
        <begin position="78"/>
        <end position="105"/>
    </location>
</feature>
<dbReference type="PANTHER" id="PTHR33121">
    <property type="entry name" value="CYCLIC DI-GMP PHOSPHODIESTERASE PDEF"/>
    <property type="match status" value="1"/>
</dbReference>
<evidence type="ECO:0000256" key="1">
    <source>
        <dbReference type="SAM" id="Phobius"/>
    </source>
</evidence>
<dbReference type="SUPFAM" id="SSF141868">
    <property type="entry name" value="EAL domain-like"/>
    <property type="match status" value="1"/>
</dbReference>
<keyword evidence="5" id="KW-1185">Reference proteome</keyword>
<dbReference type="InterPro" id="IPR035919">
    <property type="entry name" value="EAL_sf"/>
</dbReference>
<evidence type="ECO:0000313" key="5">
    <source>
        <dbReference type="Proteomes" id="UP000192940"/>
    </source>
</evidence>
<dbReference type="Gene3D" id="3.20.20.450">
    <property type="entry name" value="EAL domain"/>
    <property type="match status" value="1"/>
</dbReference>
<evidence type="ECO:0000259" key="2">
    <source>
        <dbReference type="PROSITE" id="PS50883"/>
    </source>
</evidence>
<dbReference type="PROSITE" id="PS50887">
    <property type="entry name" value="GGDEF"/>
    <property type="match status" value="1"/>
</dbReference>
<dbReference type="InterPro" id="IPR029787">
    <property type="entry name" value="Nucleotide_cyclase"/>
</dbReference>
<dbReference type="Proteomes" id="UP000192940">
    <property type="component" value="Chromosome I"/>
</dbReference>
<dbReference type="Pfam" id="PF00990">
    <property type="entry name" value="GGDEF"/>
    <property type="match status" value="1"/>
</dbReference>
<feature type="transmembrane region" description="Helical" evidence="1">
    <location>
        <begin position="12"/>
        <end position="31"/>
    </location>
</feature>
<evidence type="ECO:0000259" key="3">
    <source>
        <dbReference type="PROSITE" id="PS50887"/>
    </source>
</evidence>
<dbReference type="SUPFAM" id="SSF55073">
    <property type="entry name" value="Nucleotide cyclase"/>
    <property type="match status" value="1"/>
</dbReference>
<feature type="transmembrane region" description="Helical" evidence="1">
    <location>
        <begin position="143"/>
        <end position="163"/>
    </location>
</feature>
<dbReference type="SMART" id="SM00267">
    <property type="entry name" value="GGDEF"/>
    <property type="match status" value="1"/>
</dbReference>
<dbReference type="RefSeq" id="WP_208918119.1">
    <property type="nucleotide sequence ID" value="NZ_LT840184.1"/>
</dbReference>
<dbReference type="SMART" id="SM00052">
    <property type="entry name" value="EAL"/>
    <property type="match status" value="1"/>
</dbReference>
<protein>
    <submittedName>
        <fullName evidence="4">Diguanylate cyclase (GGDEF) domain-containing protein</fullName>
    </submittedName>
</protein>
<proteinExistence type="predicted"/>
<dbReference type="FunFam" id="3.20.20.450:FF:000001">
    <property type="entry name" value="Cyclic di-GMP phosphodiesterase yahA"/>
    <property type="match status" value="1"/>
</dbReference>
<dbReference type="STRING" id="1313296.SAMN05661091_1124"/>
<accession>A0A1X7GUV8</accession>
<feature type="domain" description="GGDEF" evidence="3">
    <location>
        <begin position="306"/>
        <end position="437"/>
    </location>
</feature>
<dbReference type="CDD" id="cd01948">
    <property type="entry name" value="EAL"/>
    <property type="match status" value="1"/>
</dbReference>
<dbReference type="EMBL" id="LT840184">
    <property type="protein sequence ID" value="SMF74911.1"/>
    <property type="molecule type" value="Genomic_DNA"/>
</dbReference>
<keyword evidence="1" id="KW-0812">Transmembrane</keyword>
<feature type="transmembrane region" description="Helical" evidence="1">
    <location>
        <begin position="183"/>
        <end position="200"/>
    </location>
</feature>
<organism evidence="4 5">
    <name type="scientific">Paenibacillus uliginis N3/975</name>
    <dbReference type="NCBI Taxonomy" id="1313296"/>
    <lineage>
        <taxon>Bacteria</taxon>
        <taxon>Bacillati</taxon>
        <taxon>Bacillota</taxon>
        <taxon>Bacilli</taxon>
        <taxon>Bacillales</taxon>
        <taxon>Paenibacillaceae</taxon>
        <taxon>Paenibacillus</taxon>
    </lineage>
</organism>
<dbReference type="Pfam" id="PF00563">
    <property type="entry name" value="EAL"/>
    <property type="match status" value="1"/>
</dbReference>
<dbReference type="Pfam" id="PF17159">
    <property type="entry name" value="MASE3"/>
    <property type="match status" value="1"/>
</dbReference>